<organism evidence="1 2">
    <name type="scientific">Sutcliffiella cohnii</name>
    <dbReference type="NCBI Taxonomy" id="33932"/>
    <lineage>
        <taxon>Bacteria</taxon>
        <taxon>Bacillati</taxon>
        <taxon>Bacillota</taxon>
        <taxon>Bacilli</taxon>
        <taxon>Bacillales</taxon>
        <taxon>Bacillaceae</taxon>
        <taxon>Sutcliffiella</taxon>
    </lineage>
</organism>
<evidence type="ECO:0000313" key="2">
    <source>
        <dbReference type="Proteomes" id="UP000215224"/>
    </source>
</evidence>
<dbReference type="AlphaFoldDB" id="A0A223KKJ5"/>
<sequence length="112" mass="12846">MSNRNKLLEGMLIGAVVGAAISLLDRETRETVIHNSKRYGQKMKYVIQHPDEVTQSVRDKFHNIKEAVEDVSDDLEYLKGKMDELKETTPKIVEIVKDTSEVISKRVDKMDK</sequence>
<name>A0A223KKJ5_9BACI</name>
<evidence type="ECO:0008006" key="3">
    <source>
        <dbReference type="Google" id="ProtNLM"/>
    </source>
</evidence>
<dbReference type="Gene3D" id="1.20.120.20">
    <property type="entry name" value="Apolipoprotein"/>
    <property type="match status" value="1"/>
</dbReference>
<proteinExistence type="predicted"/>
<accession>A0A223KKJ5</accession>
<dbReference type="STRING" id="1314751.GCA_001591425_04872"/>
<gene>
    <name evidence="1" type="ORF">BC6307_01280</name>
</gene>
<evidence type="ECO:0000313" key="1">
    <source>
        <dbReference type="EMBL" id="AST90010.1"/>
    </source>
</evidence>
<protein>
    <recommendedName>
        <fullName evidence="3">YtxH domain-containing protein</fullName>
    </recommendedName>
</protein>
<reference evidence="1 2" key="1">
    <citation type="submission" date="2016-12" db="EMBL/GenBank/DDBJ databases">
        <title>The whole genome sequencing and assembly of Bacillus cohnii DSM 6307T strain.</title>
        <authorList>
            <person name="Lee Y.-J."/>
            <person name="Yi H."/>
            <person name="Bahn Y.-S."/>
            <person name="Kim J.F."/>
            <person name="Lee D.-W."/>
        </authorList>
    </citation>
    <scope>NUCLEOTIDE SEQUENCE [LARGE SCALE GENOMIC DNA]</scope>
    <source>
        <strain evidence="1 2">DSM 6307</strain>
    </source>
</reference>
<dbReference type="Proteomes" id="UP000215224">
    <property type="component" value="Chromosome"/>
</dbReference>
<dbReference type="KEGG" id="bcoh:BC6307_01280"/>
<keyword evidence="2" id="KW-1185">Reference proteome</keyword>
<dbReference type="EMBL" id="CP018866">
    <property type="protein sequence ID" value="AST90010.1"/>
    <property type="molecule type" value="Genomic_DNA"/>
</dbReference>
<dbReference type="RefSeq" id="WP_066421651.1">
    <property type="nucleotide sequence ID" value="NZ_CP018866.1"/>
</dbReference>